<sequence>MTTATPPRVCPVPLAAAIGLALAGVVTVLPASAADERCPEDLRVAVLDYELAPLLLGKDKSAPPTGKLIDWIRGAIAKAGCAPRLQLQRLPINRGRELLFRGDIDIWGVAFPGAELIAGSALPLQGKQADPQLGFYLSSYSLYVEAGNTQIEWDGQTLRGPWDMRVGVAPVPALRAVVDERGWIAEHGLDTQNVLNKLLSGRSAVAILPDMLIGSQPPDVAARLRKLSPAVLTSWYYAPVSKSLLNRHPQFVRGFWLEMCRAGRAEQHNSTPCHE</sequence>
<dbReference type="RefSeq" id="WP_315652237.1">
    <property type="nucleotide sequence ID" value="NZ_JAVXZY010000008.1"/>
</dbReference>
<dbReference type="Proteomes" id="UP001246372">
    <property type="component" value="Unassembled WGS sequence"/>
</dbReference>
<name>A0ABU3PFU2_9BURK</name>
<evidence type="ECO:0000313" key="2">
    <source>
        <dbReference type="Proteomes" id="UP001246372"/>
    </source>
</evidence>
<proteinExistence type="predicted"/>
<evidence type="ECO:0008006" key="3">
    <source>
        <dbReference type="Google" id="ProtNLM"/>
    </source>
</evidence>
<dbReference type="EMBL" id="JAVXZY010000008">
    <property type="protein sequence ID" value="MDT9001364.1"/>
    <property type="molecule type" value="Genomic_DNA"/>
</dbReference>
<keyword evidence="2" id="KW-1185">Reference proteome</keyword>
<comment type="caution">
    <text evidence="1">The sequence shown here is derived from an EMBL/GenBank/DDBJ whole genome shotgun (WGS) entry which is preliminary data.</text>
</comment>
<evidence type="ECO:0000313" key="1">
    <source>
        <dbReference type="EMBL" id="MDT9001364.1"/>
    </source>
</evidence>
<accession>A0ABU3PFU2</accession>
<protein>
    <recommendedName>
        <fullName evidence="3">Solute-binding protein family 3/N-terminal domain-containing protein</fullName>
    </recommendedName>
</protein>
<reference evidence="1" key="1">
    <citation type="submission" date="2023-09" db="EMBL/GenBank/DDBJ databases">
        <title>Paucibacter sp. APW11 Genome sequencing and assembly.</title>
        <authorList>
            <person name="Kim I."/>
        </authorList>
    </citation>
    <scope>NUCLEOTIDE SEQUENCE</scope>
    <source>
        <strain evidence="1">APW11</strain>
    </source>
</reference>
<gene>
    <name evidence="1" type="ORF">RQP53_18940</name>
</gene>
<organism evidence="1 2">
    <name type="scientific">Roseateles aquae</name>
    <dbReference type="NCBI Taxonomy" id="3077235"/>
    <lineage>
        <taxon>Bacteria</taxon>
        <taxon>Pseudomonadati</taxon>
        <taxon>Pseudomonadota</taxon>
        <taxon>Betaproteobacteria</taxon>
        <taxon>Burkholderiales</taxon>
        <taxon>Sphaerotilaceae</taxon>
        <taxon>Roseateles</taxon>
    </lineage>
</organism>